<organism evidence="1 2">
    <name type="scientific">Arachis hypogaea</name>
    <name type="common">Peanut</name>
    <dbReference type="NCBI Taxonomy" id="3818"/>
    <lineage>
        <taxon>Eukaryota</taxon>
        <taxon>Viridiplantae</taxon>
        <taxon>Streptophyta</taxon>
        <taxon>Embryophyta</taxon>
        <taxon>Tracheophyta</taxon>
        <taxon>Spermatophyta</taxon>
        <taxon>Magnoliopsida</taxon>
        <taxon>eudicotyledons</taxon>
        <taxon>Gunneridae</taxon>
        <taxon>Pentapetalae</taxon>
        <taxon>rosids</taxon>
        <taxon>fabids</taxon>
        <taxon>Fabales</taxon>
        <taxon>Fabaceae</taxon>
        <taxon>Papilionoideae</taxon>
        <taxon>50 kb inversion clade</taxon>
        <taxon>dalbergioids sensu lato</taxon>
        <taxon>Dalbergieae</taxon>
        <taxon>Pterocarpus clade</taxon>
        <taxon>Arachis</taxon>
    </lineage>
</organism>
<sequence>MRNYITREVRNVSKQDNAKEFGKGKVNCITRLMHSTIGFTTYEVIEQVSNSIFHKFFVTYDADQAHRMPFFGHRQSTITSVLHCKSAQTVEIWENDRIFQSKR</sequence>
<dbReference type="Proteomes" id="UP000289738">
    <property type="component" value="Chromosome A01"/>
</dbReference>
<reference evidence="1 2" key="1">
    <citation type="submission" date="2019-01" db="EMBL/GenBank/DDBJ databases">
        <title>Sequencing of cultivated peanut Arachis hypogaea provides insights into genome evolution and oil improvement.</title>
        <authorList>
            <person name="Chen X."/>
        </authorList>
    </citation>
    <scope>NUCLEOTIDE SEQUENCE [LARGE SCALE GENOMIC DNA]</scope>
    <source>
        <strain evidence="2">cv. Fuhuasheng</strain>
        <tissue evidence="1">Leaves</tissue>
    </source>
</reference>
<proteinExistence type="predicted"/>
<protein>
    <submittedName>
        <fullName evidence="1">Uncharacterized protein</fullName>
    </submittedName>
</protein>
<name>A0A445EL54_ARAHY</name>
<evidence type="ECO:0000313" key="2">
    <source>
        <dbReference type="Proteomes" id="UP000289738"/>
    </source>
</evidence>
<keyword evidence="2" id="KW-1185">Reference proteome</keyword>
<accession>A0A445EL54</accession>
<comment type="caution">
    <text evidence="1">The sequence shown here is derived from an EMBL/GenBank/DDBJ whole genome shotgun (WGS) entry which is preliminary data.</text>
</comment>
<dbReference type="EMBL" id="SDMP01000001">
    <property type="protein sequence ID" value="RYR76111.1"/>
    <property type="molecule type" value="Genomic_DNA"/>
</dbReference>
<dbReference type="AlphaFoldDB" id="A0A445EL54"/>
<gene>
    <name evidence="1" type="ORF">Ahy_A01g000704</name>
</gene>
<evidence type="ECO:0000313" key="1">
    <source>
        <dbReference type="EMBL" id="RYR76111.1"/>
    </source>
</evidence>